<evidence type="ECO:0000259" key="2">
    <source>
        <dbReference type="Pfam" id="PF00754"/>
    </source>
</evidence>
<dbReference type="InterPro" id="IPR028994">
    <property type="entry name" value="Integrin_alpha_N"/>
</dbReference>
<feature type="domain" description="F5/8 type C" evidence="2">
    <location>
        <begin position="401"/>
        <end position="525"/>
    </location>
</feature>
<dbReference type="SUPFAM" id="SSF49785">
    <property type="entry name" value="Galactose-binding domain-like"/>
    <property type="match status" value="2"/>
</dbReference>
<feature type="signal peptide" evidence="1">
    <location>
        <begin position="1"/>
        <end position="31"/>
    </location>
</feature>
<protein>
    <recommendedName>
        <fullName evidence="2">F5/8 type C domain-containing protein</fullName>
    </recommendedName>
</protein>
<dbReference type="Proteomes" id="UP000747399">
    <property type="component" value="Unassembled WGS sequence"/>
</dbReference>
<comment type="caution">
    <text evidence="3">The sequence shown here is derived from an EMBL/GenBank/DDBJ whole genome shotgun (WGS) entry which is preliminary data.</text>
</comment>
<dbReference type="Pfam" id="PF00754">
    <property type="entry name" value="F5_F8_type_C"/>
    <property type="match status" value="2"/>
</dbReference>
<feature type="chain" id="PRO_5035298826" description="F5/8 type C domain-containing protein" evidence="1">
    <location>
        <begin position="32"/>
        <end position="727"/>
    </location>
</feature>
<keyword evidence="4" id="KW-1185">Reference proteome</keyword>
<gene>
    <name evidence="3" type="ORF">Vafri_20869</name>
</gene>
<dbReference type="InterPro" id="IPR008979">
    <property type="entry name" value="Galactose-bd-like_sf"/>
</dbReference>
<accession>A0A8J4BS71</accession>
<dbReference type="SUPFAM" id="SSF69318">
    <property type="entry name" value="Integrin alpha N-terminal domain"/>
    <property type="match status" value="1"/>
</dbReference>
<dbReference type="AlphaFoldDB" id="A0A8J4BS71"/>
<dbReference type="InterPro" id="IPR000421">
    <property type="entry name" value="FA58C"/>
</dbReference>
<dbReference type="EMBL" id="BNCO01000099">
    <property type="protein sequence ID" value="GIL67512.1"/>
    <property type="molecule type" value="Genomic_DNA"/>
</dbReference>
<dbReference type="InterPro" id="IPR051941">
    <property type="entry name" value="BG_Antigen-Binding_Lectin"/>
</dbReference>
<dbReference type="Gene3D" id="2.60.120.260">
    <property type="entry name" value="Galactose-binding domain-like"/>
    <property type="match status" value="3"/>
</dbReference>
<proteinExistence type="predicted"/>
<dbReference type="PANTHER" id="PTHR45713">
    <property type="entry name" value="FTP DOMAIN-CONTAINING PROTEIN"/>
    <property type="match status" value="1"/>
</dbReference>
<organism evidence="3 4">
    <name type="scientific">Volvox africanus</name>
    <dbReference type="NCBI Taxonomy" id="51714"/>
    <lineage>
        <taxon>Eukaryota</taxon>
        <taxon>Viridiplantae</taxon>
        <taxon>Chlorophyta</taxon>
        <taxon>core chlorophytes</taxon>
        <taxon>Chlorophyceae</taxon>
        <taxon>CS clade</taxon>
        <taxon>Chlamydomonadales</taxon>
        <taxon>Volvocaceae</taxon>
        <taxon>Volvox</taxon>
    </lineage>
</organism>
<sequence length="727" mass="78238">MPGSNMKVLHYRCTFIVIFSAIFLNHLQVNGQNKCDKCNIPIASGGCKCDNNCDCRPGLGGNVCDKCNIAVNDGGCKCDNTCSCIIACQRPNNWCTNATATFVSVDCDGDGVLDIICYDGNKKRWMRRTSDQCQEKTSVPDSACPAVFMKLPPPARAGIVNLALSSRTIVASSQTTGSRPSYAADGNNGTLFHSAYPEDVGSGSESDFNPYVGLELSQLSTISKIVILNRPGFEYRLQNAEVRVGTNAITNRSSTVDGNAVVWKQTATQGSVIEISLNPPVVGRWVSLQNLNPTTWLTQEGYPYVLNFLEIQVLGVPLACQRPNNWCTNATATFVSVDCDGDGVLDIICYDGNKKRWMRRTSDQCQEKTSVPDSACPAVFMKLPPPARAGIVNLALSSRTIVASSQTTGSRPSYAADGNNGTLFHSAYPEDVGSGSESDFNPYVGLELSQLSTISKIVILNRPGFEYRLQNAEVRVGTNAITNRSSTVDGNAVVWKQTATQGSVIEISLNPPVVGRWVSLQNLNPTTWLTQEGYPYVLNFLEIQVLGVPLAVTVVSNDVATRPWSVNPDTASNYISAGAQWIWATSASAIYDAPVSGFIFQKNVTVTSDTPCNLALIADDQCDVQVNDMYCGSIVHGWGDQLLQTVAVDLLPGENVISLRCVNQPLDDPLNRGNNPAGIIAALRTASGDVLAQTDSTWVVAGAIKNICEVRKCPLGKSCRPCSGRCL</sequence>
<dbReference type="PANTHER" id="PTHR45713:SF6">
    <property type="entry name" value="F5_8 TYPE C DOMAIN-CONTAINING PROTEIN"/>
    <property type="match status" value="1"/>
</dbReference>
<evidence type="ECO:0000313" key="3">
    <source>
        <dbReference type="EMBL" id="GIL67512.1"/>
    </source>
</evidence>
<name>A0A8J4BS71_9CHLO</name>
<keyword evidence="1" id="KW-0732">Signal</keyword>
<evidence type="ECO:0000313" key="4">
    <source>
        <dbReference type="Proteomes" id="UP000747399"/>
    </source>
</evidence>
<evidence type="ECO:0000256" key="1">
    <source>
        <dbReference type="SAM" id="SignalP"/>
    </source>
</evidence>
<feature type="domain" description="F5/8 type C" evidence="2">
    <location>
        <begin position="169"/>
        <end position="293"/>
    </location>
</feature>
<reference evidence="3" key="1">
    <citation type="journal article" date="2021" name="Proc. Natl. Acad. Sci. U.S.A.">
        <title>Three genomes in the algal genus Volvox reveal the fate of a haploid sex-determining region after a transition to homothallism.</title>
        <authorList>
            <person name="Yamamoto K."/>
            <person name="Hamaji T."/>
            <person name="Kawai-Toyooka H."/>
            <person name="Matsuzaki R."/>
            <person name="Takahashi F."/>
            <person name="Nishimura Y."/>
            <person name="Kawachi M."/>
            <person name="Noguchi H."/>
            <person name="Minakuchi Y."/>
            <person name="Umen J.G."/>
            <person name="Toyoda A."/>
            <person name="Nozaki H."/>
        </authorList>
    </citation>
    <scope>NUCLEOTIDE SEQUENCE</scope>
    <source>
        <strain evidence="3">NIES-3780</strain>
    </source>
</reference>